<dbReference type="GO" id="GO:0060090">
    <property type="term" value="F:molecular adaptor activity"/>
    <property type="evidence" value="ECO:0007669"/>
    <property type="project" value="TreeGrafter"/>
</dbReference>
<accession>A0AAD1S9N9</accession>
<reference evidence="3" key="1">
    <citation type="submission" date="2022-03" db="EMBL/GenBank/DDBJ databases">
        <authorList>
            <person name="Alioto T."/>
            <person name="Alioto T."/>
            <person name="Gomez Garrido J."/>
        </authorList>
    </citation>
    <scope>NUCLEOTIDE SEQUENCE</scope>
</reference>
<feature type="compositionally biased region" description="Pro residues" evidence="2">
    <location>
        <begin position="886"/>
        <end position="896"/>
    </location>
</feature>
<feature type="compositionally biased region" description="Basic and acidic residues" evidence="2">
    <location>
        <begin position="129"/>
        <end position="139"/>
    </location>
</feature>
<dbReference type="GO" id="GO:0099572">
    <property type="term" value="C:postsynaptic specialization"/>
    <property type="evidence" value="ECO:0007669"/>
    <property type="project" value="TreeGrafter"/>
</dbReference>
<sequence>MKGLGDTRGRHLSGNLDSHPDSLYVSQERTPYLISSTESYPPEPRYPDNSLHPDCLYPLNNQLTNSSTFPRIHFNSHYEPPEETPPFPTPHAPPAKINRLPASLLDQFEKQLPIHRDGFSTLQFQRGTPEGKDRSESPGRIRHLVHSVQKLFAKSQSLEGGGRTSVNGKKGTSDDGKGTRRSKSKERGKGDGKGQPRGGGVSGWWSSDDNLDSDTGGYRNPAGMMTLGRRPEHANRHFLSGYNTISESMLKASKSNNDLKFTPFQPPSLTLSPLPTPHDVVPANSTSSLKRGSWSTLTLSHAREVCQKASATIDKALLKSKSCHQDLSYQYLQVPGGEWSGATTKDDDIPCRRMRSGSYIKAMGDADSEDSEGSPQPSPKTAARRQSYLKATQQSLSEQSTTQRSLDRVDSLDILSPPNFSNWEEDYNQLTESATEEGSLCQDPEPRCLLQYQTADAEEQRERYQLCQVPEEPRDRYPLCQVPEEDIERYTLCQVPEEQSERYQLCQTVEEQRERYPLCQVPEEQRERYPLCQVPEEQRERYPLCQVPEEQRERYPLCQVPEEQRERYPLCQVPEEPRERYPLCQVPEEPRERYPLCQLPEEQRERYPLCQVPEEPMERYSMCQAPEEQRERYPQEENRYPLVQAMFGDSVPARSDAFDLHLPNYFRSRSHSYLRAIQAGCSQDDDTTSLQSMSPPLPITSRTLPRHIGSSCLVGYKKTPPPVPPRTTSKPFISVTVQSSTESAQDSYLDAQEGQSEANSQSGLSTSTESLESTRAPSVTRIGPPTPIQQVPPEVPPKNAAVKIIKEEPRFPDPLPKRKLSSIGIQVDSIQPVPVPEPPPPARFQSIGVQVEEEWRNSRSSSMTSKQETDSDTQEPSNSSDKSVPDCPPPRQPTPGPAGLLPKKNLSYGDVEASALPPPDPWLDSAASPPSSEPTQVGSCRRDGHWFLKLLQAETERLEGWCKQMQRETGDNNLCEEVIGKLLSAVGSAQLLMSQKFQQFRGLCEQNLNPNSNPRPSAQDLAGFWDLLQLSIEDISMKFDELFQLKANGWILSEIPDRNEVKRPPPPVPKKPARPKPPLSRDKAPGTSNSDKQRQEARKRLMAAKRAASVRQNSATESADSIEIYVPEAQTRL</sequence>
<feature type="compositionally biased region" description="Polar residues" evidence="2">
    <location>
        <begin position="1110"/>
        <end position="1119"/>
    </location>
</feature>
<evidence type="ECO:0000313" key="4">
    <source>
        <dbReference type="Proteomes" id="UP001295444"/>
    </source>
</evidence>
<dbReference type="GO" id="GO:0023052">
    <property type="term" value="P:signaling"/>
    <property type="evidence" value="ECO:0007669"/>
    <property type="project" value="InterPro"/>
</dbReference>
<dbReference type="GO" id="GO:0098978">
    <property type="term" value="C:glutamatergic synapse"/>
    <property type="evidence" value="ECO:0007669"/>
    <property type="project" value="TreeGrafter"/>
</dbReference>
<feature type="compositionally biased region" description="Polar residues" evidence="2">
    <location>
        <begin position="928"/>
        <end position="938"/>
    </location>
</feature>
<evidence type="ECO:0000256" key="1">
    <source>
        <dbReference type="ARBA" id="ARBA00008839"/>
    </source>
</evidence>
<protein>
    <submittedName>
        <fullName evidence="3">Disks large-associated 4 isoform X1</fullName>
    </submittedName>
</protein>
<feature type="compositionally biased region" description="Polar residues" evidence="2">
    <location>
        <begin position="735"/>
        <end position="746"/>
    </location>
</feature>
<dbReference type="AlphaFoldDB" id="A0AAD1S9N9"/>
<dbReference type="EMBL" id="OW240916">
    <property type="protein sequence ID" value="CAH2292764.1"/>
    <property type="molecule type" value="Genomic_DNA"/>
</dbReference>
<feature type="region of interest" description="Disordered" evidence="2">
    <location>
        <begin position="77"/>
        <end position="96"/>
    </location>
</feature>
<proteinExistence type="inferred from homology"/>
<feature type="compositionally biased region" description="Low complexity" evidence="2">
    <location>
        <begin position="392"/>
        <end position="404"/>
    </location>
</feature>
<feature type="region of interest" description="Disordered" evidence="2">
    <location>
        <begin position="119"/>
        <end position="140"/>
    </location>
</feature>
<feature type="compositionally biased region" description="Pro residues" evidence="2">
    <location>
        <begin position="83"/>
        <end position="93"/>
    </location>
</feature>
<dbReference type="PANTHER" id="PTHR12353">
    <property type="entry name" value="DISKS LARGE-ASSOCIATED PROTEIN DAP SAP90/PSD-95-ASSOCIATED PROTEIN"/>
    <property type="match status" value="1"/>
</dbReference>
<feature type="region of interest" description="Disordered" evidence="2">
    <location>
        <begin position="363"/>
        <end position="424"/>
    </location>
</feature>
<dbReference type="Proteomes" id="UP001295444">
    <property type="component" value="Chromosome 05"/>
</dbReference>
<gene>
    <name evidence="3" type="ORF">PECUL_23A032528</name>
</gene>
<keyword evidence="4" id="KW-1185">Reference proteome</keyword>
<feature type="region of interest" description="Disordered" evidence="2">
    <location>
        <begin position="852"/>
        <end position="940"/>
    </location>
</feature>
<feature type="region of interest" description="Disordered" evidence="2">
    <location>
        <begin position="152"/>
        <end position="228"/>
    </location>
</feature>
<feature type="compositionally biased region" description="Pro residues" evidence="2">
    <location>
        <begin position="1064"/>
        <end position="1078"/>
    </location>
</feature>
<feature type="compositionally biased region" description="Basic and acidic residues" evidence="2">
    <location>
        <begin position="185"/>
        <end position="194"/>
    </location>
</feature>
<feature type="region of interest" description="Disordered" evidence="2">
    <location>
        <begin position="1057"/>
        <end position="1133"/>
    </location>
</feature>
<dbReference type="InterPro" id="IPR005026">
    <property type="entry name" value="SAPAP"/>
</dbReference>
<dbReference type="PANTHER" id="PTHR12353:SF19">
    <property type="entry name" value="DISKS LARGE-ASSOCIATED PROTEIN 4"/>
    <property type="match status" value="1"/>
</dbReference>
<evidence type="ECO:0000313" key="3">
    <source>
        <dbReference type="EMBL" id="CAH2292764.1"/>
    </source>
</evidence>
<feature type="compositionally biased region" description="Low complexity" evidence="2">
    <location>
        <begin position="760"/>
        <end position="774"/>
    </location>
</feature>
<feature type="region of interest" description="Disordered" evidence="2">
    <location>
        <begin position="684"/>
        <end position="704"/>
    </location>
</feature>
<evidence type="ECO:0000256" key="2">
    <source>
        <dbReference type="SAM" id="MobiDB-lite"/>
    </source>
</evidence>
<dbReference type="Pfam" id="PF03359">
    <property type="entry name" value="GKAP"/>
    <property type="match status" value="2"/>
</dbReference>
<name>A0AAD1S9N9_PELCU</name>
<comment type="similarity">
    <text evidence="1">Belongs to the SAPAP family.</text>
</comment>
<feature type="region of interest" description="Disordered" evidence="2">
    <location>
        <begin position="735"/>
        <end position="796"/>
    </location>
</feature>
<organism evidence="3 4">
    <name type="scientific">Pelobates cultripes</name>
    <name type="common">Western spadefoot toad</name>
    <dbReference type="NCBI Taxonomy" id="61616"/>
    <lineage>
        <taxon>Eukaryota</taxon>
        <taxon>Metazoa</taxon>
        <taxon>Chordata</taxon>
        <taxon>Craniata</taxon>
        <taxon>Vertebrata</taxon>
        <taxon>Euteleostomi</taxon>
        <taxon>Amphibia</taxon>
        <taxon>Batrachia</taxon>
        <taxon>Anura</taxon>
        <taxon>Pelobatoidea</taxon>
        <taxon>Pelobatidae</taxon>
        <taxon>Pelobates</taxon>
    </lineage>
</organism>
<feature type="region of interest" description="Disordered" evidence="2">
    <location>
        <begin position="1"/>
        <end position="24"/>
    </location>
</feature>